<reference evidence="2" key="1">
    <citation type="journal article" date="2021" name="PeerJ">
        <title>Extensive microbial diversity within the chicken gut microbiome revealed by metagenomics and culture.</title>
        <authorList>
            <person name="Gilroy R."/>
            <person name="Ravi A."/>
            <person name="Getino M."/>
            <person name="Pursley I."/>
            <person name="Horton D.L."/>
            <person name="Alikhan N.F."/>
            <person name="Baker D."/>
            <person name="Gharbi K."/>
            <person name="Hall N."/>
            <person name="Watson M."/>
            <person name="Adriaenssens E.M."/>
            <person name="Foster-Nyarko E."/>
            <person name="Jarju S."/>
            <person name="Secka A."/>
            <person name="Antonio M."/>
            <person name="Oren A."/>
            <person name="Chaudhuri R.R."/>
            <person name="La Ragione R."/>
            <person name="Hildebrand F."/>
            <person name="Pallen M.J."/>
        </authorList>
    </citation>
    <scope>NUCLEOTIDE SEQUENCE</scope>
    <source>
        <strain evidence="2">421</strain>
    </source>
</reference>
<dbReference type="GO" id="GO:0032259">
    <property type="term" value="P:methylation"/>
    <property type="evidence" value="ECO:0007669"/>
    <property type="project" value="UniProtKB-KW"/>
</dbReference>
<gene>
    <name evidence="2" type="ORF">IAA48_07860</name>
</gene>
<dbReference type="InterPro" id="IPR029063">
    <property type="entry name" value="SAM-dependent_MTases_sf"/>
</dbReference>
<feature type="domain" description="Methyltransferase small" evidence="1">
    <location>
        <begin position="26"/>
        <end position="119"/>
    </location>
</feature>
<keyword evidence="2" id="KW-0489">Methyltransferase</keyword>
<dbReference type="InterPro" id="IPR050210">
    <property type="entry name" value="tRNA_Adenine-N(6)_MTase"/>
</dbReference>
<evidence type="ECO:0000259" key="1">
    <source>
        <dbReference type="Pfam" id="PF05175"/>
    </source>
</evidence>
<dbReference type="EMBL" id="DXGE01000034">
    <property type="protein sequence ID" value="HIW86394.1"/>
    <property type="molecule type" value="Genomic_DNA"/>
</dbReference>
<organism evidence="2 3">
    <name type="scientific">Candidatus Eubacterium faecipullorum</name>
    <dbReference type="NCBI Taxonomy" id="2838571"/>
    <lineage>
        <taxon>Bacteria</taxon>
        <taxon>Bacillati</taxon>
        <taxon>Bacillota</taxon>
        <taxon>Clostridia</taxon>
        <taxon>Eubacteriales</taxon>
        <taxon>Eubacteriaceae</taxon>
        <taxon>Eubacterium</taxon>
    </lineage>
</organism>
<dbReference type="PANTHER" id="PTHR47739:SF1">
    <property type="entry name" value="TRNA1(VAL) (ADENINE(37)-N6)-METHYLTRANSFERASE"/>
    <property type="match status" value="1"/>
</dbReference>
<comment type="caution">
    <text evidence="2">The sequence shown here is derived from an EMBL/GenBank/DDBJ whole genome shotgun (WGS) entry which is preliminary data.</text>
</comment>
<protein>
    <submittedName>
        <fullName evidence="2">Methyltransferase</fullName>
    </submittedName>
</protein>
<reference evidence="2" key="2">
    <citation type="submission" date="2021-04" db="EMBL/GenBank/DDBJ databases">
        <authorList>
            <person name="Gilroy R."/>
        </authorList>
    </citation>
    <scope>NUCLEOTIDE SEQUENCE</scope>
    <source>
        <strain evidence="2">421</strain>
    </source>
</reference>
<dbReference type="InterPro" id="IPR007848">
    <property type="entry name" value="Small_mtfrase_dom"/>
</dbReference>
<dbReference type="Gene3D" id="3.40.50.150">
    <property type="entry name" value="Vaccinia Virus protein VP39"/>
    <property type="match status" value="1"/>
</dbReference>
<dbReference type="PANTHER" id="PTHR47739">
    <property type="entry name" value="TRNA1(VAL) (ADENINE(37)-N6)-METHYLTRANSFERASE"/>
    <property type="match status" value="1"/>
</dbReference>
<evidence type="ECO:0000313" key="2">
    <source>
        <dbReference type="EMBL" id="HIW86394.1"/>
    </source>
</evidence>
<dbReference type="CDD" id="cd02440">
    <property type="entry name" value="AdoMet_MTases"/>
    <property type="match status" value="1"/>
</dbReference>
<dbReference type="SUPFAM" id="SSF53335">
    <property type="entry name" value="S-adenosyl-L-methionine-dependent methyltransferases"/>
    <property type="match status" value="1"/>
</dbReference>
<dbReference type="AlphaFoldDB" id="A0A9D1REU7"/>
<sequence>MAKSIERLSDDIFIEVSDEHTFGTDALLLAYFAGPKNKDKALDMGTGCGIIPFLWLRNPEQSPVHCLDIQQSAIELVAGSIARNNLSGRLVAHLCDLREIRGEFSAEGFSLVTMNPPYKPVGTGIESKSSSAKIARHEICCNIEDAVKAAAYLLKFGGRFCMCHRPERLADAVCLMRQYSLEPKRLRFVVDKTGQEPFLFLIEGKKNAKPFLRIEPQLSIKKENGRFTDEMLAVYGSYADGYDK</sequence>
<evidence type="ECO:0000313" key="3">
    <source>
        <dbReference type="Proteomes" id="UP000824205"/>
    </source>
</evidence>
<dbReference type="Proteomes" id="UP000824205">
    <property type="component" value="Unassembled WGS sequence"/>
</dbReference>
<keyword evidence="2" id="KW-0808">Transferase</keyword>
<dbReference type="Pfam" id="PF05175">
    <property type="entry name" value="MTS"/>
    <property type="match status" value="1"/>
</dbReference>
<proteinExistence type="predicted"/>
<dbReference type="GO" id="GO:0008168">
    <property type="term" value="F:methyltransferase activity"/>
    <property type="evidence" value="ECO:0007669"/>
    <property type="project" value="UniProtKB-KW"/>
</dbReference>
<accession>A0A9D1REU7</accession>
<name>A0A9D1REU7_9FIRM</name>